<keyword evidence="2" id="KW-1185">Reference proteome</keyword>
<dbReference type="RefSeq" id="WP_090349004.1">
    <property type="nucleotide sequence ID" value="NZ_LT629751.1"/>
</dbReference>
<dbReference type="AlphaFoldDB" id="A0A1H1TPQ5"/>
<organism evidence="1 2">
    <name type="scientific">Pseudomonas oryzae</name>
    <dbReference type="NCBI Taxonomy" id="1392877"/>
    <lineage>
        <taxon>Bacteria</taxon>
        <taxon>Pseudomonadati</taxon>
        <taxon>Pseudomonadota</taxon>
        <taxon>Gammaproteobacteria</taxon>
        <taxon>Pseudomonadales</taxon>
        <taxon>Pseudomonadaceae</taxon>
        <taxon>Pseudomonas</taxon>
    </lineage>
</organism>
<dbReference type="OrthoDB" id="3181392at2"/>
<dbReference type="EMBL" id="LT629751">
    <property type="protein sequence ID" value="SDS62041.1"/>
    <property type="molecule type" value="Genomic_DNA"/>
</dbReference>
<dbReference type="Pfam" id="PF19570">
    <property type="entry name" value="DUF6088"/>
    <property type="match status" value="1"/>
</dbReference>
<accession>A0A1H1TPQ5</accession>
<dbReference type="InterPro" id="IPR045738">
    <property type="entry name" value="DUF6088"/>
</dbReference>
<evidence type="ECO:0000313" key="1">
    <source>
        <dbReference type="EMBL" id="SDS62041.1"/>
    </source>
</evidence>
<sequence length="196" mass="21325">MPIASTIWQQVKYLPKGRPFSSRRFAALGSHSAVGKAIAQLVSTGELERITRGIYMRPKISPYVGSVRPSALAVIRVIAKRNHETIQVHGAEAVRAFHLSTQMQTQPVLYTSGSSREIRVGALTIRLQHVSPEKLQHAGTKVGLALVALFYIGRKGVNPTSVKRIKSELTLVELNQLAACKMPAWMSKALAGPPPA</sequence>
<dbReference type="STRING" id="1392877.SAMN05216221_2224"/>
<name>A0A1H1TPQ5_9PSED</name>
<evidence type="ECO:0000313" key="2">
    <source>
        <dbReference type="Proteomes" id="UP000243359"/>
    </source>
</evidence>
<evidence type="ECO:0008006" key="3">
    <source>
        <dbReference type="Google" id="ProtNLM"/>
    </source>
</evidence>
<protein>
    <recommendedName>
        <fullName evidence="3">Transcriptional regulator, AbiEi antitoxin, Type IV TA system</fullName>
    </recommendedName>
</protein>
<dbReference type="Proteomes" id="UP000243359">
    <property type="component" value="Chromosome I"/>
</dbReference>
<proteinExistence type="predicted"/>
<gene>
    <name evidence="1" type="ORF">SAMN05216221_2224</name>
</gene>
<reference evidence="2" key="1">
    <citation type="submission" date="2016-10" db="EMBL/GenBank/DDBJ databases">
        <authorList>
            <person name="Varghese N."/>
            <person name="Submissions S."/>
        </authorList>
    </citation>
    <scope>NUCLEOTIDE SEQUENCE [LARGE SCALE GENOMIC DNA]</scope>
    <source>
        <strain evidence="2">KCTC 32247</strain>
    </source>
</reference>